<keyword evidence="1" id="KW-0472">Membrane</keyword>
<dbReference type="EMBL" id="JAAMPI010000869">
    <property type="protein sequence ID" value="KAF4628041.1"/>
    <property type="molecule type" value="Genomic_DNA"/>
</dbReference>
<dbReference type="InterPro" id="IPR029063">
    <property type="entry name" value="SAM-dependent_MTases_sf"/>
</dbReference>
<protein>
    <recommendedName>
        <fullName evidence="4">Hard-surface induced protein 5</fullName>
    </recommendedName>
</protein>
<keyword evidence="1" id="KW-1133">Transmembrane helix</keyword>
<dbReference type="AlphaFoldDB" id="A0A8H4RG45"/>
<sequence>MAVRIFNLVSVTAICGIILLFTTLWNLQSRTGYLDLLRLSNETGVNDKTSIDIDIEDGVEANLNATIEEAQLKSRPSFTEIGRKYGTDKVTNHHYNYMYEKYLEPMRDKPLKMLEIGLGCDMDYGPGASYHTWLEFFPNVDMYYIEYDAKCVEKWAVNVTNAKIFTGDQGDPAFLHSFVAQSGGGFDIIVDDGGHHMEQQIHSLNILFDIVLPGGIYFCEDLGTSYDIAHGGNTPGRKSMMQMIAELLNDLNTNIWLGPTQINEVASQMRSLECGEEICAFFKKELER</sequence>
<proteinExistence type="predicted"/>
<dbReference type="Proteomes" id="UP000566819">
    <property type="component" value="Unassembled WGS sequence"/>
</dbReference>
<organism evidence="2 3">
    <name type="scientific">Cudoniella acicularis</name>
    <dbReference type="NCBI Taxonomy" id="354080"/>
    <lineage>
        <taxon>Eukaryota</taxon>
        <taxon>Fungi</taxon>
        <taxon>Dikarya</taxon>
        <taxon>Ascomycota</taxon>
        <taxon>Pezizomycotina</taxon>
        <taxon>Leotiomycetes</taxon>
        <taxon>Helotiales</taxon>
        <taxon>Tricladiaceae</taxon>
        <taxon>Cudoniella</taxon>
    </lineage>
</organism>
<keyword evidence="3" id="KW-1185">Reference proteome</keyword>
<gene>
    <name evidence="2" type="ORF">G7Y89_g10111</name>
</gene>
<evidence type="ECO:0000313" key="2">
    <source>
        <dbReference type="EMBL" id="KAF4628041.1"/>
    </source>
</evidence>
<accession>A0A8H4RG45</accession>
<reference evidence="2 3" key="1">
    <citation type="submission" date="2020-03" db="EMBL/GenBank/DDBJ databases">
        <title>Draft Genome Sequence of Cudoniella acicularis.</title>
        <authorList>
            <person name="Buettner E."/>
            <person name="Kellner H."/>
        </authorList>
    </citation>
    <scope>NUCLEOTIDE SEQUENCE [LARGE SCALE GENOMIC DNA]</scope>
    <source>
        <strain evidence="2 3">DSM 108380</strain>
    </source>
</reference>
<evidence type="ECO:0000256" key="1">
    <source>
        <dbReference type="SAM" id="Phobius"/>
    </source>
</evidence>
<comment type="caution">
    <text evidence="2">The sequence shown here is derived from an EMBL/GenBank/DDBJ whole genome shotgun (WGS) entry which is preliminary data.</text>
</comment>
<dbReference type="Gene3D" id="3.40.50.150">
    <property type="entry name" value="Vaccinia Virus protein VP39"/>
    <property type="match status" value="1"/>
</dbReference>
<dbReference type="SUPFAM" id="SSF53335">
    <property type="entry name" value="S-adenosyl-L-methionine-dependent methyltransferases"/>
    <property type="match status" value="1"/>
</dbReference>
<evidence type="ECO:0008006" key="4">
    <source>
        <dbReference type="Google" id="ProtNLM"/>
    </source>
</evidence>
<name>A0A8H4RG45_9HELO</name>
<keyword evidence="1" id="KW-0812">Transmembrane</keyword>
<feature type="transmembrane region" description="Helical" evidence="1">
    <location>
        <begin position="6"/>
        <end position="27"/>
    </location>
</feature>
<evidence type="ECO:0000313" key="3">
    <source>
        <dbReference type="Proteomes" id="UP000566819"/>
    </source>
</evidence>
<dbReference type="OrthoDB" id="407477at2759"/>